<feature type="compositionally biased region" description="Basic and acidic residues" evidence="8">
    <location>
        <begin position="63"/>
        <end position="72"/>
    </location>
</feature>
<dbReference type="GO" id="GO:0016020">
    <property type="term" value="C:membrane"/>
    <property type="evidence" value="ECO:0007669"/>
    <property type="project" value="UniProtKB-SubCell"/>
</dbReference>
<dbReference type="Pfam" id="PF01699">
    <property type="entry name" value="Na_Ca_ex"/>
    <property type="match status" value="1"/>
</dbReference>
<feature type="compositionally biased region" description="Acidic residues" evidence="8">
    <location>
        <begin position="76"/>
        <end position="92"/>
    </location>
</feature>
<keyword evidence="6 9" id="KW-1133">Transmembrane helix</keyword>
<evidence type="ECO:0000256" key="5">
    <source>
        <dbReference type="ARBA" id="ARBA00022692"/>
    </source>
</evidence>
<reference evidence="11" key="2">
    <citation type="submission" date="2015-06" db="UniProtKB">
        <authorList>
            <consortium name="EnsemblMetazoa"/>
        </authorList>
    </citation>
    <scope>IDENTIFICATION</scope>
</reference>
<dbReference type="STRING" id="36166.T1GQ52"/>
<reference evidence="12" key="1">
    <citation type="submission" date="2013-02" db="EMBL/GenBank/DDBJ databases">
        <authorList>
            <person name="Hughes D."/>
        </authorList>
    </citation>
    <scope>NUCLEOTIDE SEQUENCE</scope>
    <source>
        <strain>Durham</strain>
        <strain evidence="12">NC isolate 2 -- Noor lab</strain>
    </source>
</reference>
<feature type="compositionally biased region" description="Acidic residues" evidence="8">
    <location>
        <begin position="24"/>
        <end position="62"/>
    </location>
</feature>
<evidence type="ECO:0000313" key="11">
    <source>
        <dbReference type="EnsemblMetazoa" id="MESCA005753-PA"/>
    </source>
</evidence>
<comment type="subcellular location">
    <subcellularLocation>
        <location evidence="1">Membrane</location>
        <topology evidence="1">Multi-pass membrane protein</topology>
    </subcellularLocation>
</comment>
<keyword evidence="4" id="KW-0406">Ion transport</keyword>
<feature type="transmembrane region" description="Helical" evidence="9">
    <location>
        <begin position="187"/>
        <end position="204"/>
    </location>
</feature>
<dbReference type="AlphaFoldDB" id="T1GQ52"/>
<feature type="domain" description="Sodium/calcium exchanger membrane region" evidence="10">
    <location>
        <begin position="220"/>
        <end position="306"/>
    </location>
</feature>
<evidence type="ECO:0000256" key="7">
    <source>
        <dbReference type="ARBA" id="ARBA00023136"/>
    </source>
</evidence>
<feature type="transmembrane region" description="Helical" evidence="9">
    <location>
        <begin position="123"/>
        <end position="146"/>
    </location>
</feature>
<dbReference type="OMA" id="ENCYLAW"/>
<dbReference type="SUPFAM" id="SSF103473">
    <property type="entry name" value="MFS general substrate transporter"/>
    <property type="match status" value="1"/>
</dbReference>
<keyword evidence="4" id="KW-0106">Calcium</keyword>
<keyword evidence="12" id="KW-1185">Reference proteome</keyword>
<dbReference type="InterPro" id="IPR044880">
    <property type="entry name" value="NCX_ion-bd_dom_sf"/>
</dbReference>
<name>T1GQ52_MEGSC</name>
<evidence type="ECO:0000256" key="2">
    <source>
        <dbReference type="ARBA" id="ARBA00022448"/>
    </source>
</evidence>
<keyword evidence="4" id="KW-0109">Calcium transport</keyword>
<feature type="transmembrane region" description="Helical" evidence="9">
    <location>
        <begin position="158"/>
        <end position="175"/>
    </location>
</feature>
<accession>T1GQ52</accession>
<dbReference type="PANTHER" id="PTHR12266">
    <property type="entry name" value="NA+/CA2+ K+ INDEPENDENT EXCHANGER"/>
    <property type="match status" value="1"/>
</dbReference>
<dbReference type="EnsemblMetazoa" id="MESCA005753-RA">
    <property type="protein sequence ID" value="MESCA005753-PA"/>
    <property type="gene ID" value="MESCA005753"/>
</dbReference>
<dbReference type="GO" id="GO:0006874">
    <property type="term" value="P:intracellular calcium ion homeostasis"/>
    <property type="evidence" value="ECO:0007669"/>
    <property type="project" value="TreeGrafter"/>
</dbReference>
<protein>
    <recommendedName>
        <fullName evidence="10">Sodium/calcium exchanger membrane region domain-containing protein</fullName>
    </recommendedName>
</protein>
<dbReference type="EMBL" id="CAQQ02102291">
    <property type="status" value="NOT_ANNOTATED_CDS"/>
    <property type="molecule type" value="Genomic_DNA"/>
</dbReference>
<feature type="transmembrane region" description="Helical" evidence="9">
    <location>
        <begin position="216"/>
        <end position="233"/>
    </location>
</feature>
<feature type="transmembrane region" description="Helical" evidence="9">
    <location>
        <begin position="283"/>
        <end position="310"/>
    </location>
</feature>
<keyword evidence="7 9" id="KW-0472">Membrane</keyword>
<keyword evidence="5 9" id="KW-0812">Transmembrane</keyword>
<dbReference type="InterPro" id="IPR036259">
    <property type="entry name" value="MFS_trans_sf"/>
</dbReference>
<dbReference type="PANTHER" id="PTHR12266:SF0">
    <property type="entry name" value="MITOCHONDRIAL SODIUM_CALCIUM EXCHANGER PROTEIN"/>
    <property type="match status" value="1"/>
</dbReference>
<evidence type="ECO:0000259" key="10">
    <source>
        <dbReference type="Pfam" id="PF01699"/>
    </source>
</evidence>
<feature type="transmembrane region" description="Helical" evidence="9">
    <location>
        <begin position="240"/>
        <end position="263"/>
    </location>
</feature>
<evidence type="ECO:0000256" key="8">
    <source>
        <dbReference type="SAM" id="MobiDB-lite"/>
    </source>
</evidence>
<organism evidence="11 12">
    <name type="scientific">Megaselia scalaris</name>
    <name type="common">Humpbacked fly</name>
    <name type="synonym">Phora scalaris</name>
    <dbReference type="NCBI Taxonomy" id="36166"/>
    <lineage>
        <taxon>Eukaryota</taxon>
        <taxon>Metazoa</taxon>
        <taxon>Ecdysozoa</taxon>
        <taxon>Arthropoda</taxon>
        <taxon>Hexapoda</taxon>
        <taxon>Insecta</taxon>
        <taxon>Pterygota</taxon>
        <taxon>Neoptera</taxon>
        <taxon>Endopterygota</taxon>
        <taxon>Diptera</taxon>
        <taxon>Brachycera</taxon>
        <taxon>Muscomorpha</taxon>
        <taxon>Platypezoidea</taxon>
        <taxon>Phoridae</taxon>
        <taxon>Megaseliini</taxon>
        <taxon>Megaselia</taxon>
    </lineage>
</organism>
<evidence type="ECO:0000256" key="4">
    <source>
        <dbReference type="ARBA" id="ARBA00022568"/>
    </source>
</evidence>
<dbReference type="GO" id="GO:0005432">
    <property type="term" value="F:calcium:sodium antiporter activity"/>
    <property type="evidence" value="ECO:0007669"/>
    <property type="project" value="TreeGrafter"/>
</dbReference>
<evidence type="ECO:0000256" key="9">
    <source>
        <dbReference type="SAM" id="Phobius"/>
    </source>
</evidence>
<dbReference type="Proteomes" id="UP000015102">
    <property type="component" value="Unassembled WGS sequence"/>
</dbReference>
<dbReference type="EMBL" id="CAQQ02102289">
    <property type="status" value="NOT_ANNOTATED_CDS"/>
    <property type="molecule type" value="Genomic_DNA"/>
</dbReference>
<sequence>MERDLKNILATFSEDTQEKHREEVEGENEYYEDEYGTAEDEVIEILEEGKEVEEEDEGEGEKEEAVEKKEDAGGGAEEEEEEESSESGESEDSSEKVKKITACKQLLLSIFKLDTETFKRAPFLLRFYTVIMLPCTILFSLVLPVINLNLPLNGWSRILNSFHIISLPIFVYVMSDFDLIIFGNMPAYFLMIPWCILLAFVVFFTTSTHHIPKYHFLFYLLSTIGTIFTMFIISDYITKIMLLISIVTKLSSAFIDCTFTAFGNALGPLMSNIQFSLDGYQRMALGSCFGGPIFSLGLSFGILLTGRCLINEGGYRRFSITSGSIGKNGSVFLI</sequence>
<feature type="region of interest" description="Disordered" evidence="8">
    <location>
        <begin position="1"/>
        <end position="96"/>
    </location>
</feature>
<evidence type="ECO:0000256" key="1">
    <source>
        <dbReference type="ARBA" id="ARBA00004141"/>
    </source>
</evidence>
<dbReference type="InterPro" id="IPR051359">
    <property type="entry name" value="CaCA_antiporter"/>
</dbReference>
<evidence type="ECO:0000256" key="3">
    <source>
        <dbReference type="ARBA" id="ARBA00022449"/>
    </source>
</evidence>
<dbReference type="Gene3D" id="1.20.1420.30">
    <property type="entry name" value="NCX, central ion-binding region"/>
    <property type="match status" value="1"/>
</dbReference>
<keyword evidence="2" id="KW-0813">Transport</keyword>
<dbReference type="HOGENOM" id="CLU_833049_0_0_1"/>
<evidence type="ECO:0000313" key="12">
    <source>
        <dbReference type="Proteomes" id="UP000015102"/>
    </source>
</evidence>
<keyword evidence="3" id="KW-0050">Antiport</keyword>
<proteinExistence type="predicted"/>
<dbReference type="EMBL" id="CAQQ02102292">
    <property type="status" value="NOT_ANNOTATED_CDS"/>
    <property type="molecule type" value="Genomic_DNA"/>
</dbReference>
<evidence type="ECO:0000256" key="6">
    <source>
        <dbReference type="ARBA" id="ARBA00022989"/>
    </source>
</evidence>
<dbReference type="EMBL" id="CAQQ02102290">
    <property type="status" value="NOT_ANNOTATED_CDS"/>
    <property type="molecule type" value="Genomic_DNA"/>
</dbReference>
<dbReference type="InterPro" id="IPR004837">
    <property type="entry name" value="NaCa_Exmemb"/>
</dbReference>